<evidence type="ECO:0000256" key="1">
    <source>
        <dbReference type="SAM" id="MobiDB-lite"/>
    </source>
</evidence>
<proteinExistence type="predicted"/>
<accession>A0AAD2CV75</accession>
<dbReference type="Proteomes" id="UP001295423">
    <property type="component" value="Unassembled WGS sequence"/>
</dbReference>
<dbReference type="EMBL" id="CAKOGP040000666">
    <property type="protein sequence ID" value="CAJ1937551.1"/>
    <property type="molecule type" value="Genomic_DNA"/>
</dbReference>
<dbReference type="AlphaFoldDB" id="A0AAD2CV75"/>
<gene>
    <name evidence="2" type="ORF">CYCCA115_LOCUS5708</name>
</gene>
<organism evidence="2 3">
    <name type="scientific">Cylindrotheca closterium</name>
    <dbReference type="NCBI Taxonomy" id="2856"/>
    <lineage>
        <taxon>Eukaryota</taxon>
        <taxon>Sar</taxon>
        <taxon>Stramenopiles</taxon>
        <taxon>Ochrophyta</taxon>
        <taxon>Bacillariophyta</taxon>
        <taxon>Bacillariophyceae</taxon>
        <taxon>Bacillariophycidae</taxon>
        <taxon>Bacillariales</taxon>
        <taxon>Bacillariaceae</taxon>
        <taxon>Cylindrotheca</taxon>
    </lineage>
</organism>
<evidence type="ECO:0000313" key="2">
    <source>
        <dbReference type="EMBL" id="CAJ1937551.1"/>
    </source>
</evidence>
<reference evidence="2" key="1">
    <citation type="submission" date="2023-08" db="EMBL/GenBank/DDBJ databases">
        <authorList>
            <person name="Audoor S."/>
            <person name="Bilcke G."/>
        </authorList>
    </citation>
    <scope>NUCLEOTIDE SEQUENCE</scope>
</reference>
<evidence type="ECO:0000313" key="3">
    <source>
        <dbReference type="Proteomes" id="UP001295423"/>
    </source>
</evidence>
<protein>
    <submittedName>
        <fullName evidence="2">Uncharacterized protein</fullName>
    </submittedName>
</protein>
<comment type="caution">
    <text evidence="2">The sequence shown here is derived from an EMBL/GenBank/DDBJ whole genome shotgun (WGS) entry which is preliminary data.</text>
</comment>
<feature type="compositionally biased region" description="Polar residues" evidence="1">
    <location>
        <begin position="11"/>
        <end position="25"/>
    </location>
</feature>
<name>A0AAD2CV75_9STRA</name>
<feature type="region of interest" description="Disordered" evidence="1">
    <location>
        <begin position="1"/>
        <end position="25"/>
    </location>
</feature>
<keyword evidence="3" id="KW-1185">Reference proteome</keyword>
<sequence>MKRRIDGTRRLVSSSNRGLSLGDSSRVTRTAGCKRPLRCWGNQQIRWSTSSAPPVVPEISPSVIARQRQSRTIAALISVVFVTAVLIEGNAKQGWIGKDPRPCHGYIRNPHGADGQLEEQVIRIFAKELKDALTYLGPAWIQAISNEKMGHYHGGNQRFAFPKLRLEFNISPNQ</sequence>